<protein>
    <submittedName>
        <fullName evidence="3">Uncharacterized protein</fullName>
    </submittedName>
</protein>
<organism evidence="3 4">
    <name type="scientific">Elysia marginata</name>
    <dbReference type="NCBI Taxonomy" id="1093978"/>
    <lineage>
        <taxon>Eukaryota</taxon>
        <taxon>Metazoa</taxon>
        <taxon>Spiralia</taxon>
        <taxon>Lophotrochozoa</taxon>
        <taxon>Mollusca</taxon>
        <taxon>Gastropoda</taxon>
        <taxon>Heterobranchia</taxon>
        <taxon>Euthyneura</taxon>
        <taxon>Panpulmonata</taxon>
        <taxon>Sacoglossa</taxon>
        <taxon>Placobranchoidea</taxon>
        <taxon>Plakobranchidae</taxon>
        <taxon>Elysia</taxon>
    </lineage>
</organism>
<name>A0AAV4J518_9GAST</name>
<evidence type="ECO:0000256" key="2">
    <source>
        <dbReference type="SAM" id="SignalP"/>
    </source>
</evidence>
<keyword evidence="2" id="KW-0732">Signal</keyword>
<sequence>MDRAVCIATIWLCVVAYCLGLDFTLKQKSKSNDKSQIACGILTCLEDTNVSVSLTSHKDQTSSSVLLNSIASMSVFKKESITSDKFLLGSVTSQSPNLAVVANGGKLDGQLEAGRAQFQIELVKQTDCEADFVCQVRGLDQEGREAVVSASLLQRTGKKENQMPNKNLMADSSLQLLASIQQLVTLAVNGLGKKIDDKIQSVESKVDSLENKIDDKIQSVESKVDSLESNMVSIRRKHIILPICYSI</sequence>
<evidence type="ECO:0000313" key="3">
    <source>
        <dbReference type="EMBL" id="GFS17064.1"/>
    </source>
</evidence>
<accession>A0AAV4J518</accession>
<feature type="signal peptide" evidence="2">
    <location>
        <begin position="1"/>
        <end position="20"/>
    </location>
</feature>
<comment type="caution">
    <text evidence="3">The sequence shown here is derived from an EMBL/GenBank/DDBJ whole genome shotgun (WGS) entry which is preliminary data.</text>
</comment>
<dbReference type="EMBL" id="BMAT01002944">
    <property type="protein sequence ID" value="GFS17064.1"/>
    <property type="molecule type" value="Genomic_DNA"/>
</dbReference>
<reference evidence="3 4" key="1">
    <citation type="journal article" date="2021" name="Elife">
        <title>Chloroplast acquisition without the gene transfer in kleptoplastic sea slugs, Plakobranchus ocellatus.</title>
        <authorList>
            <person name="Maeda T."/>
            <person name="Takahashi S."/>
            <person name="Yoshida T."/>
            <person name="Shimamura S."/>
            <person name="Takaki Y."/>
            <person name="Nagai Y."/>
            <person name="Toyoda A."/>
            <person name="Suzuki Y."/>
            <person name="Arimoto A."/>
            <person name="Ishii H."/>
            <person name="Satoh N."/>
            <person name="Nishiyama T."/>
            <person name="Hasebe M."/>
            <person name="Maruyama T."/>
            <person name="Minagawa J."/>
            <person name="Obokata J."/>
            <person name="Shigenobu S."/>
        </authorList>
    </citation>
    <scope>NUCLEOTIDE SEQUENCE [LARGE SCALE GENOMIC DNA]</scope>
</reference>
<feature type="chain" id="PRO_5043853676" evidence="2">
    <location>
        <begin position="21"/>
        <end position="247"/>
    </location>
</feature>
<dbReference type="Gene3D" id="1.20.1270.70">
    <property type="entry name" value="Designed single chain three-helix bundle"/>
    <property type="match status" value="1"/>
</dbReference>
<gene>
    <name evidence="3" type="ORF">ElyMa_001488100</name>
</gene>
<dbReference type="Proteomes" id="UP000762676">
    <property type="component" value="Unassembled WGS sequence"/>
</dbReference>
<feature type="coiled-coil region" evidence="1">
    <location>
        <begin position="192"/>
        <end position="237"/>
    </location>
</feature>
<keyword evidence="1" id="KW-0175">Coiled coil</keyword>
<dbReference type="AlphaFoldDB" id="A0AAV4J518"/>
<proteinExistence type="predicted"/>
<evidence type="ECO:0000256" key="1">
    <source>
        <dbReference type="SAM" id="Coils"/>
    </source>
</evidence>
<evidence type="ECO:0000313" key="4">
    <source>
        <dbReference type="Proteomes" id="UP000762676"/>
    </source>
</evidence>
<keyword evidence="4" id="KW-1185">Reference proteome</keyword>